<protein>
    <submittedName>
        <fullName evidence="1">Hemagglutinin repeat-containing protein</fullName>
    </submittedName>
</protein>
<accession>A0ACC7PJD9</accession>
<evidence type="ECO:0000313" key="2">
    <source>
        <dbReference type="Proteomes" id="UP001637618"/>
    </source>
</evidence>
<reference evidence="1" key="1">
    <citation type="submission" date="2022-11" db="EMBL/GenBank/DDBJ databases">
        <title>Draft genome sequences of strains of Pseudomonas imrae sp. nov.</title>
        <authorList>
            <person name="Salva Serra F."/>
            <person name="Nimje P."/>
            <person name="Moore E.R.B."/>
            <person name="Marathe N.P."/>
        </authorList>
    </citation>
    <scope>NUCLEOTIDE SEQUENCE</scope>
    <source>
        <strain evidence="1">15FMM2</strain>
    </source>
</reference>
<dbReference type="EMBL" id="JAPEQY010000028">
    <property type="protein sequence ID" value="MFO2480534.1"/>
    <property type="molecule type" value="Genomic_DNA"/>
</dbReference>
<name>A0ACC7PJD9_9PSED</name>
<keyword evidence="2" id="KW-1185">Reference proteome</keyword>
<sequence>MNKNLYRIVFNKARGLLMVVAENVLGSKKSSGTGTRTTPSAQVTVLTLRPLRFSLMAALGLITLASPLAWADIVADRGAPGGQQPVVINAANGVPQVNIQTPSAAGVSRNAYSQFDVNAQGAILNNSRTNTQTQLGGWIEGNAHLGAGTARVILNEVNSSNPSQLRGYVEVAGDRAQVVIANPSGIACDGCGFINADRATLTSANVQMQDGQIQGYRVQGGRVVISGKGLDASQTDFTDVIARSVEVNAGVWAKDLRVTSGANQVNADNTQATAIAGTGEKPQVAIDVAQLGGMYAGKIKLVGTEAGVGVRNAGQIGSSAGDVVISADGRLGNSGQISSSQNLQVDSQLGIDNNGSLYSQGNSTLSTRGDIRNQGVIAAQQDLTLTARDIDNTSKSLLGAGVASDGKVTGSGSLRADANQTLKHQGAAIAAGDIQLAGAQLDMKASETAARNVTLTARSGAADLNGATLDAAGTLNASVSQRLTTDNAKVNAGRVQVTAASLSNHKGEIVQVGKDQTSIAVTGALDNSEGRIASNAVDLSLAGATLSNAKGKIEHAGSGKLSIRGQALNGTEGSLHSNGLLQLTVADAVLDGATTLARQIQIDTHQLSNRQGQILQTGAGTLRITAQGLLDNTAGTVVSDSDVTLTADRVLNQAGSVQAAVTGNLDVTAYTLLDNTAGKLASAKGTQLTAGQLLNAQGKITAGDSLSLTGGQLSNDGGTLASSGALSINASQLSNRQGTVGSVNGPLDLTVSQGAFDNRGGTVQAQQRVGILSQGLLNDDGLINGAALRLDSNGQALSNQRGAIIGDAAVELLSGELNNQAGLIQAKGAMSINTHGHTLANTDSGTTNGILGQAEVNLTTGVLSNSGGFVGSKGDVVIEATTVDNLAGGVLSSEKSLLLTSQGLDNRGGQLQSLGNARLDIGTGRVDNLGGLLRAGGTLTVGAGQLDNQQTQGANQGVEGQSLDLSVAQLLNGAGAIRADQTLTLNASGQLDNSAGLISSSKQLSIRADQALLNRGGTLIAGENLGLSSASLSGDGSVLSLGDATLNLGSGLVNTGKLQANGDLNLNLQGALDNQGAVQASKHVRVSSGVIENRVNGEISGAQVTLDVADTLTNRGLIDAQLTRINTQVLNNLGSGRIYGDQVSIDARQLTNDVEDGRASVIAARGRLDIGAGTILNREHAMLFSAGDLFIGGSLDANGLATGQATLVQNASASIEALGALGLNSAELRNTNEHFSTHVVEVSREGLREFQHTGSPNRYRPDQVSVYRDEVSHLASPEGRADNYNRYDFTRTTTQTQILTSDPGQILSGGSMLLTANSVFNDKSRIIAGGTLTGNIGVLHNTEVTGQQTVTDNGTVSHLYRIHRKGRDRQGTSVSAYNPAASVSDIFLRPTQYQENTAHGGSGLQVGERLTSSVDQAAVGASGAAVNVGNGRTPGPVLEVPALQGTQAGEVGESIRTGGIDVQVPDNSLFHLNPQVNPDYLVESDPRFTSYRSWLSSDYMLDRLQLDPGLTLTRLGDGFYEQKLIREQIAQLTGRRFLDGYANDETQYRALLDSALTYAGQWDLVPGVALSSEQMAQLTSDIVWLVKRDVKLADGSTTQALVPQVYVRVRDGDLDGSGALMAGNVVDLQLQGDLVNSGTIAGRSVLAISAENIQNLGGRLTGADVQVQARTDLNNLGGLIDASTRLSALAGRDINMVSTTGDTESTQGRATQVSRVAGLFVSAPTGELVANAGRDINLSAAQIVSAGKDGKTTVLAGNNINLGTVTETREQSVQWNSSNWRRDASRIDAGSVIQGEGEVRLIAGNDLNSRGANVTSEQGAVLVSAGRDVNLSTSQSYNHVDEAHKVTGSNSLFSSKTTTTRDTLTETRTQASTFSGDTTLVKAGNDVNVRGSNVVSSNGTTLVAGHDVNVLADTDLLSEQHSKEVKKSGLFSGGAIAVTIGSQQSSNKNRTDSQAAAPSTIGSTDGNVAIEAGNAYRQVGSQVTAPQGDVDIAAKTVQILEARNQQHITQESKFKQGGLTITITNPVIDAVQTARRMKTASERTDDGRMKTLALVSTALGAGTGYMQYADDPAMAGGVNISISAGGSKSESKSEQTASIAAGSTVLAGGDVNITASGAGKDSNLTVQGSQITAGRNANLKADGDIALLAAQNTTVQSTTEKGSNASLGIGIAIGSQQTGISFNAGASQSRGKGEGADLAWTNTHVDAGNQVTLQSGGDTRLKGAVVTGKQVTADVGGDFSVESLQDSSTYKAKQTTLGVGVSICVPPFCIGSSSLSVTQSKGIQKANYESVVEQSGILAGDDGFEVRVKGNTDLVGGLIASNDKAIADGKNSLDTGSLTTSDLHNSAKASADSSGITLSTDLVSQGMYGAGKALIGNAMDAGKAKDSSSGRTLSAVSGGNILITDAYRQQLLTGHDASQTVASLNRDTANAHLAAQRQDLEKLQRTAEAEQAIKNETFRQTTQYSDIAYNTMFKKDARMFELLLDADGKPLLDEQKNPRRRELNEEERRNLKASPEGIVYVADNGIFNDEGAAAKYAYQHREVGSTNPQYFLWFPDTGNLVSELMVAGYQRVMDNDFWGLTNSTEATRQLQLDYGKKGLHLDGHSRGTMTIGNAMQSILNLPDASGLLSNTTLKFFGAAYNVFKADEQLSSLQNRDAVTDQAKREQMTVEYQIHNNDPVGTLGIMGGNPGTGGVIPPDSSKLKELLNVFTGDTTVHSCYGAGVKSCTRYWTDSPGSLPATLRVPDKK</sequence>
<gene>
    <name evidence="1" type="ORF">OOJ96_24430</name>
</gene>
<dbReference type="Proteomes" id="UP001637618">
    <property type="component" value="Unassembled WGS sequence"/>
</dbReference>
<organism evidence="1 2">
    <name type="scientific">Pseudomonas imrae</name>
    <dbReference type="NCBI Taxonomy" id="2992837"/>
    <lineage>
        <taxon>Bacteria</taxon>
        <taxon>Pseudomonadati</taxon>
        <taxon>Pseudomonadota</taxon>
        <taxon>Gammaproteobacteria</taxon>
        <taxon>Pseudomonadales</taxon>
        <taxon>Pseudomonadaceae</taxon>
        <taxon>Pseudomonas</taxon>
    </lineage>
</organism>
<proteinExistence type="predicted"/>
<evidence type="ECO:0000313" key="1">
    <source>
        <dbReference type="EMBL" id="MFO2480534.1"/>
    </source>
</evidence>
<comment type="caution">
    <text evidence="1">The sequence shown here is derived from an EMBL/GenBank/DDBJ whole genome shotgun (WGS) entry which is preliminary data.</text>
</comment>